<dbReference type="EMBL" id="KV453858">
    <property type="protein sequence ID" value="ODV84231.1"/>
    <property type="molecule type" value="Genomic_DNA"/>
</dbReference>
<feature type="region of interest" description="Disordered" evidence="1">
    <location>
        <begin position="308"/>
        <end position="374"/>
    </location>
</feature>
<evidence type="ECO:0000313" key="2">
    <source>
        <dbReference type="EMBL" id="ODV84231.1"/>
    </source>
</evidence>
<reference evidence="3" key="1">
    <citation type="submission" date="2016-04" db="EMBL/GenBank/DDBJ databases">
        <title>Comparative genomics of biotechnologically important yeasts.</title>
        <authorList>
            <consortium name="DOE Joint Genome Institute"/>
            <person name="Riley R."/>
            <person name="Haridas S."/>
            <person name="Wolfe K.H."/>
            <person name="Lopes M.R."/>
            <person name="Hittinger C.T."/>
            <person name="Goker M."/>
            <person name="Salamov A."/>
            <person name="Wisecaver J."/>
            <person name="Long T.M."/>
            <person name="Aerts A.L."/>
            <person name="Barry K."/>
            <person name="Choi C."/>
            <person name="Clum A."/>
            <person name="Coughlan A.Y."/>
            <person name="Deshpande S."/>
            <person name="Douglass A.P."/>
            <person name="Hanson S.J."/>
            <person name="Klenk H.-P."/>
            <person name="Labutti K."/>
            <person name="Lapidus A."/>
            <person name="Lindquist E."/>
            <person name="Lipzen A."/>
            <person name="Meier-Kolthoff J.P."/>
            <person name="Ohm R.A."/>
            <person name="Otillar R.P."/>
            <person name="Pangilinan J."/>
            <person name="Peng Y."/>
            <person name="Rokas A."/>
            <person name="Rosa C.A."/>
            <person name="Scheuner C."/>
            <person name="Sibirny A.A."/>
            <person name="Slot J.C."/>
            <person name="Stielow J.B."/>
            <person name="Sun H."/>
            <person name="Kurtzman C.P."/>
            <person name="Blackwell M."/>
            <person name="Grigoriev I.V."/>
            <person name="Jeffries T.W."/>
        </authorList>
    </citation>
    <scope>NUCLEOTIDE SEQUENCE [LARGE SCALE GENOMIC DNA]</scope>
    <source>
        <strain evidence="3">NRRL YB-2248</strain>
    </source>
</reference>
<accession>A0A1E4SXJ8</accession>
<name>A0A1E4SXJ8_9ASCO</name>
<proteinExistence type="predicted"/>
<dbReference type="Gene3D" id="3.40.50.1010">
    <property type="entry name" value="5'-nuclease"/>
    <property type="match status" value="1"/>
</dbReference>
<protein>
    <recommendedName>
        <fullName evidence="4">PIN domain-containing protein</fullName>
    </recommendedName>
</protein>
<gene>
    <name evidence="2" type="ORF">CANARDRAFT_8907</name>
</gene>
<evidence type="ECO:0008006" key="4">
    <source>
        <dbReference type="Google" id="ProtNLM"/>
    </source>
</evidence>
<dbReference type="Proteomes" id="UP000094801">
    <property type="component" value="Unassembled WGS sequence"/>
</dbReference>
<evidence type="ECO:0000256" key="1">
    <source>
        <dbReference type="SAM" id="MobiDB-lite"/>
    </source>
</evidence>
<feature type="region of interest" description="Disordered" evidence="1">
    <location>
        <begin position="115"/>
        <end position="144"/>
    </location>
</feature>
<organism evidence="2 3">
    <name type="scientific">[Candida] arabinofermentans NRRL YB-2248</name>
    <dbReference type="NCBI Taxonomy" id="983967"/>
    <lineage>
        <taxon>Eukaryota</taxon>
        <taxon>Fungi</taxon>
        <taxon>Dikarya</taxon>
        <taxon>Ascomycota</taxon>
        <taxon>Saccharomycotina</taxon>
        <taxon>Pichiomycetes</taxon>
        <taxon>Pichiales</taxon>
        <taxon>Pichiaceae</taxon>
        <taxon>Ogataea</taxon>
        <taxon>Ogataea/Candida clade</taxon>
    </lineage>
</organism>
<evidence type="ECO:0000313" key="3">
    <source>
        <dbReference type="Proteomes" id="UP000094801"/>
    </source>
</evidence>
<sequence length="374" mass="41862">MSSGSDKIFHFIIDPSALVYGGIGKIKKWKTEYTVVMYIPHYTLRELDFLKKAFNSLIAVNARESVRFIDQSISDEDSDGIDLDGFDGMDDFETYNLNKKTSVPTGITSQFILESPEESGPDWTKASGYRRRTPSASEFPTGNAAITGGVYSPRVPNAFQPPALSSNGAIQESLNPDATLAENNAYKKNKFQQSAKLSNQKEDTTEKKAEIPRRLKYLIRSCIQKQFVENKNLPINERIDWIVICEDQTTSIWLKCFGMIVMNLNEVQAMLDASDGIQRFSLYNPDSHTNENVEENVPCTIKAKFASKDQMQQELSSKPKSKSKGRKTKKANVLSTSDANSVVPTNETTVNGIKKEKFSSMTYAPRGKGQLWTP</sequence>
<keyword evidence="3" id="KW-1185">Reference proteome</keyword>
<feature type="compositionally biased region" description="Polar residues" evidence="1">
    <location>
        <begin position="333"/>
        <end position="351"/>
    </location>
</feature>
<feature type="compositionally biased region" description="Basic residues" evidence="1">
    <location>
        <begin position="319"/>
        <end position="330"/>
    </location>
</feature>
<dbReference type="AlphaFoldDB" id="A0A1E4SXJ8"/>
<dbReference type="OrthoDB" id="5361617at2759"/>